<dbReference type="AlphaFoldDB" id="A0A6A6UR05"/>
<name>A0A6A6UR05_9PEZI</name>
<dbReference type="OrthoDB" id="20109at2759"/>
<dbReference type="GO" id="GO:0005655">
    <property type="term" value="C:nucleolar ribonuclease P complex"/>
    <property type="evidence" value="ECO:0007669"/>
    <property type="project" value="TreeGrafter"/>
</dbReference>
<evidence type="ECO:0000313" key="1">
    <source>
        <dbReference type="EMBL" id="KAF2674200.1"/>
    </source>
</evidence>
<protein>
    <submittedName>
        <fullName evidence="1">Uncharacterized protein</fullName>
    </submittedName>
</protein>
<dbReference type="Pfam" id="PF08228">
    <property type="entry name" value="RNase_P_pop3"/>
    <property type="match status" value="1"/>
</dbReference>
<keyword evidence="2" id="KW-1185">Reference proteome</keyword>
<dbReference type="Proteomes" id="UP000799302">
    <property type="component" value="Unassembled WGS sequence"/>
</dbReference>
<dbReference type="GO" id="GO:0034965">
    <property type="term" value="P:intronic box C/D snoRNA processing"/>
    <property type="evidence" value="ECO:0007669"/>
    <property type="project" value="TreeGrafter"/>
</dbReference>
<dbReference type="PANTHER" id="PTHR28272">
    <property type="entry name" value="RIBONUCLEASES P/MRP PROTEIN SUBUNIT POP3"/>
    <property type="match status" value="1"/>
</dbReference>
<dbReference type="InterPro" id="IPR013241">
    <property type="entry name" value="RNase_P_Pop3"/>
</dbReference>
<dbReference type="GO" id="GO:0006364">
    <property type="term" value="P:rRNA processing"/>
    <property type="evidence" value="ECO:0007669"/>
    <property type="project" value="InterPro"/>
</dbReference>
<accession>A0A6A6UR05</accession>
<evidence type="ECO:0000313" key="2">
    <source>
        <dbReference type="Proteomes" id="UP000799302"/>
    </source>
</evidence>
<dbReference type="GO" id="GO:0000172">
    <property type="term" value="C:ribonuclease MRP complex"/>
    <property type="evidence" value="ECO:0007669"/>
    <property type="project" value="TreeGrafter"/>
</dbReference>
<proteinExistence type="predicted"/>
<dbReference type="GO" id="GO:0004526">
    <property type="term" value="F:ribonuclease P activity"/>
    <property type="evidence" value="ECO:0007669"/>
    <property type="project" value="TreeGrafter"/>
</dbReference>
<dbReference type="GO" id="GO:0005829">
    <property type="term" value="C:cytosol"/>
    <property type="evidence" value="ECO:0007669"/>
    <property type="project" value="TreeGrafter"/>
</dbReference>
<organism evidence="1 2">
    <name type="scientific">Microthyrium microscopicum</name>
    <dbReference type="NCBI Taxonomy" id="703497"/>
    <lineage>
        <taxon>Eukaryota</taxon>
        <taxon>Fungi</taxon>
        <taxon>Dikarya</taxon>
        <taxon>Ascomycota</taxon>
        <taxon>Pezizomycotina</taxon>
        <taxon>Dothideomycetes</taxon>
        <taxon>Dothideomycetes incertae sedis</taxon>
        <taxon>Microthyriales</taxon>
        <taxon>Microthyriaceae</taxon>
        <taxon>Microthyrium</taxon>
    </lineage>
</organism>
<reference evidence="1" key="1">
    <citation type="journal article" date="2020" name="Stud. Mycol.">
        <title>101 Dothideomycetes genomes: a test case for predicting lifestyles and emergence of pathogens.</title>
        <authorList>
            <person name="Haridas S."/>
            <person name="Albert R."/>
            <person name="Binder M."/>
            <person name="Bloem J."/>
            <person name="Labutti K."/>
            <person name="Salamov A."/>
            <person name="Andreopoulos B."/>
            <person name="Baker S."/>
            <person name="Barry K."/>
            <person name="Bills G."/>
            <person name="Bluhm B."/>
            <person name="Cannon C."/>
            <person name="Castanera R."/>
            <person name="Culley D."/>
            <person name="Daum C."/>
            <person name="Ezra D."/>
            <person name="Gonzalez J."/>
            <person name="Henrissat B."/>
            <person name="Kuo A."/>
            <person name="Liang C."/>
            <person name="Lipzen A."/>
            <person name="Lutzoni F."/>
            <person name="Magnuson J."/>
            <person name="Mondo S."/>
            <person name="Nolan M."/>
            <person name="Ohm R."/>
            <person name="Pangilinan J."/>
            <person name="Park H.-J."/>
            <person name="Ramirez L."/>
            <person name="Alfaro M."/>
            <person name="Sun H."/>
            <person name="Tritt A."/>
            <person name="Yoshinaga Y."/>
            <person name="Zwiers L.-H."/>
            <person name="Turgeon B."/>
            <person name="Goodwin S."/>
            <person name="Spatafora J."/>
            <person name="Crous P."/>
            <person name="Grigoriev I."/>
        </authorList>
    </citation>
    <scope>NUCLEOTIDE SEQUENCE</scope>
    <source>
        <strain evidence="1">CBS 115976</strain>
    </source>
</reference>
<dbReference type="GO" id="GO:0000171">
    <property type="term" value="F:ribonuclease MRP activity"/>
    <property type="evidence" value="ECO:0007669"/>
    <property type="project" value="TreeGrafter"/>
</dbReference>
<gene>
    <name evidence="1" type="ORF">BT63DRAFT_473972</name>
</gene>
<dbReference type="PANTHER" id="PTHR28272:SF1">
    <property type="entry name" value="RIBONUCLEASES P_MRP PROTEIN SUBUNIT POP3"/>
    <property type="match status" value="1"/>
</dbReference>
<sequence>MPPKTPYKKPTPKSVPVQKTTLPYSAPTWPTIHPKLQQDLLTQLREIVGPLGAWRAKIILSKGKRKRRRERKLGAAYKGYTRPRPPVPKISRSLTVGFNSTTRALEGERNNGVDGGGKEEKPVRVVFVTHSVDSMLYAHLPVLTSLARPAVQLVPLSEQSEKNIGEALGVPRVGMIGIREDAPGAIALFELLKEVPAVEVPFLKESASGKWLGTKIDTSMSMPENS</sequence>
<dbReference type="GO" id="GO:0008033">
    <property type="term" value="P:tRNA processing"/>
    <property type="evidence" value="ECO:0007669"/>
    <property type="project" value="InterPro"/>
</dbReference>
<dbReference type="EMBL" id="MU004230">
    <property type="protein sequence ID" value="KAF2674200.1"/>
    <property type="molecule type" value="Genomic_DNA"/>
</dbReference>